<keyword evidence="2" id="KW-1185">Reference proteome</keyword>
<dbReference type="AlphaFoldDB" id="A0A2I1G9K1"/>
<comment type="caution">
    <text evidence="1">The sequence shown here is derived from an EMBL/GenBank/DDBJ whole genome shotgun (WGS) entry which is preliminary data.</text>
</comment>
<dbReference type="VEuPathDB" id="FungiDB:RhiirFUN_020361"/>
<evidence type="ECO:0000313" key="2">
    <source>
        <dbReference type="Proteomes" id="UP000234323"/>
    </source>
</evidence>
<evidence type="ECO:0000313" key="1">
    <source>
        <dbReference type="EMBL" id="PKY43289.1"/>
    </source>
</evidence>
<dbReference type="VEuPathDB" id="FungiDB:RhiirA1_401938"/>
<organism evidence="1 2">
    <name type="scientific">Rhizophagus irregularis</name>
    <dbReference type="NCBI Taxonomy" id="588596"/>
    <lineage>
        <taxon>Eukaryota</taxon>
        <taxon>Fungi</taxon>
        <taxon>Fungi incertae sedis</taxon>
        <taxon>Mucoromycota</taxon>
        <taxon>Glomeromycotina</taxon>
        <taxon>Glomeromycetes</taxon>
        <taxon>Glomerales</taxon>
        <taxon>Glomeraceae</taxon>
        <taxon>Rhizophagus</taxon>
    </lineage>
</organism>
<protein>
    <submittedName>
        <fullName evidence="1">Uncharacterized protein</fullName>
    </submittedName>
</protein>
<dbReference type="VEuPathDB" id="FungiDB:FUN_021185"/>
<dbReference type="EMBL" id="LLXI01000246">
    <property type="protein sequence ID" value="PKY43289.1"/>
    <property type="molecule type" value="Genomic_DNA"/>
</dbReference>
<sequence length="112" mass="13700">MNSTNKNQTQVDDLSYYLPDDDFSDSEESKALTVKHRILSLKRMYEEIHKFPDPKYMFNLKAKRLTTPKKFVAWWNKEHPDFQITIDSIWEWNYREDEDPFHYNLKWGEYGD</sequence>
<proteinExistence type="predicted"/>
<reference evidence="1 2" key="1">
    <citation type="submission" date="2015-10" db="EMBL/GenBank/DDBJ databases">
        <title>Genome analyses suggest a sexual origin of heterokaryosis in a supposedly ancient asexual fungus.</title>
        <authorList>
            <person name="Ropars J."/>
            <person name="Sedzielewska K."/>
            <person name="Noel J."/>
            <person name="Charron P."/>
            <person name="Farinelli L."/>
            <person name="Marton T."/>
            <person name="Kruger M."/>
            <person name="Pelin A."/>
            <person name="Brachmann A."/>
            <person name="Corradi N."/>
        </authorList>
    </citation>
    <scope>NUCLEOTIDE SEQUENCE [LARGE SCALE GENOMIC DNA]</scope>
    <source>
        <strain evidence="1 2">A4</strain>
    </source>
</reference>
<dbReference type="Proteomes" id="UP000234323">
    <property type="component" value="Unassembled WGS sequence"/>
</dbReference>
<accession>A0A2I1G9K1</accession>
<gene>
    <name evidence="1" type="ORF">RhiirA4_457249</name>
</gene>
<name>A0A2I1G9K1_9GLOM</name>